<comment type="caution">
    <text evidence="1">The sequence shown here is derived from an EMBL/GenBank/DDBJ whole genome shotgun (WGS) entry which is preliminary data.</text>
</comment>
<protein>
    <submittedName>
        <fullName evidence="1">Uncharacterized protein</fullName>
    </submittedName>
</protein>
<proteinExistence type="predicted"/>
<evidence type="ECO:0000313" key="1">
    <source>
        <dbReference type="EMBL" id="KKL15376.1"/>
    </source>
</evidence>
<accession>A0A0F9DC79</accession>
<organism evidence="1">
    <name type="scientific">marine sediment metagenome</name>
    <dbReference type="NCBI Taxonomy" id="412755"/>
    <lineage>
        <taxon>unclassified sequences</taxon>
        <taxon>metagenomes</taxon>
        <taxon>ecological metagenomes</taxon>
    </lineage>
</organism>
<sequence>MIKVKCPKCKEEIERVVLKITKIQTIYYDGKEFDEDEYSYPTETDEEWVCPECDEVLDIEDEGEATEFLEGKDELVELVDEKLNKIKEEK</sequence>
<dbReference type="EMBL" id="LAZR01040084">
    <property type="protein sequence ID" value="KKL15376.1"/>
    <property type="molecule type" value="Genomic_DNA"/>
</dbReference>
<dbReference type="AlphaFoldDB" id="A0A0F9DC79"/>
<gene>
    <name evidence="1" type="ORF">LCGC14_2506220</name>
</gene>
<name>A0A0F9DC79_9ZZZZ</name>
<reference evidence="1" key="1">
    <citation type="journal article" date="2015" name="Nature">
        <title>Complex archaea that bridge the gap between prokaryotes and eukaryotes.</title>
        <authorList>
            <person name="Spang A."/>
            <person name="Saw J.H."/>
            <person name="Jorgensen S.L."/>
            <person name="Zaremba-Niedzwiedzka K."/>
            <person name="Martijn J."/>
            <person name="Lind A.E."/>
            <person name="van Eijk R."/>
            <person name="Schleper C."/>
            <person name="Guy L."/>
            <person name="Ettema T.J."/>
        </authorList>
    </citation>
    <scope>NUCLEOTIDE SEQUENCE</scope>
</reference>